<sequence>MMEVKAVIRPNKLAALRTALLETPGFPGMTVTKVEGCSAPSKTSKANIKDELTDYSAKVRLEIVCNDEIAEVLMDRIVAVCQTGQMGDGVVWCTPVPKAFFIAKSSS</sequence>
<keyword evidence="2" id="KW-1185">Reference proteome</keyword>
<dbReference type="GO" id="GO:0005829">
    <property type="term" value="C:cytosol"/>
    <property type="evidence" value="ECO:0007669"/>
    <property type="project" value="TreeGrafter"/>
</dbReference>
<dbReference type="EMBL" id="NAIA01000001">
    <property type="protein sequence ID" value="OWF66472.1"/>
    <property type="molecule type" value="Genomic_DNA"/>
</dbReference>
<reference evidence="1 2" key="1">
    <citation type="submission" date="2017-03" db="EMBL/GenBank/DDBJ databases">
        <title>New species Polynucleobacter sp. MWH-EgelM1-30-B4.</title>
        <authorList>
            <person name="Hahn M.W."/>
        </authorList>
    </citation>
    <scope>NUCLEOTIDE SEQUENCE [LARGE SCALE GENOMIC DNA]</scope>
    <source>
        <strain evidence="1 2">MWH-EgelM1-30-B4</strain>
    </source>
</reference>
<comment type="caution">
    <text evidence="1">The sequence shown here is derived from an EMBL/GenBank/DDBJ whole genome shotgun (WGS) entry which is preliminary data.</text>
</comment>
<evidence type="ECO:0000313" key="1">
    <source>
        <dbReference type="EMBL" id="OWF66472.1"/>
    </source>
</evidence>
<dbReference type="InterPro" id="IPR002187">
    <property type="entry name" value="N-reg_PII"/>
</dbReference>
<dbReference type="PROSITE" id="PS51343">
    <property type="entry name" value="PII_GLNB_DOM"/>
    <property type="match status" value="1"/>
</dbReference>
<protein>
    <submittedName>
        <fullName evidence="1">Transcriptional regulator</fullName>
    </submittedName>
</protein>
<dbReference type="RefSeq" id="WP_087908500.1">
    <property type="nucleotide sequence ID" value="NZ_NAIA01000001.1"/>
</dbReference>
<dbReference type="PRINTS" id="PR00340">
    <property type="entry name" value="PIIGLNB"/>
</dbReference>
<dbReference type="SUPFAM" id="SSF54913">
    <property type="entry name" value="GlnB-like"/>
    <property type="match status" value="1"/>
</dbReference>
<accession>A0A210RZS3</accession>
<dbReference type="InterPro" id="IPR011322">
    <property type="entry name" value="N-reg_PII-like_a/b"/>
</dbReference>
<dbReference type="GO" id="GO:0006808">
    <property type="term" value="P:regulation of nitrogen utilization"/>
    <property type="evidence" value="ECO:0007669"/>
    <property type="project" value="InterPro"/>
</dbReference>
<dbReference type="InterPro" id="IPR015867">
    <property type="entry name" value="N-reg_PII/ATP_PRibTrfase_C"/>
</dbReference>
<proteinExistence type="predicted"/>
<dbReference type="GO" id="GO:0005524">
    <property type="term" value="F:ATP binding"/>
    <property type="evidence" value="ECO:0007669"/>
    <property type="project" value="TreeGrafter"/>
</dbReference>
<dbReference type="GO" id="GO:0030234">
    <property type="term" value="F:enzyme regulator activity"/>
    <property type="evidence" value="ECO:0007669"/>
    <property type="project" value="InterPro"/>
</dbReference>
<dbReference type="PANTHER" id="PTHR30115">
    <property type="entry name" value="NITROGEN REGULATORY PROTEIN P-II"/>
    <property type="match status" value="1"/>
</dbReference>
<dbReference type="OrthoDB" id="6386089at2"/>
<dbReference type="SMART" id="SM00938">
    <property type="entry name" value="P-II"/>
    <property type="match status" value="1"/>
</dbReference>
<dbReference type="PANTHER" id="PTHR30115:SF11">
    <property type="entry name" value="NITROGEN REGULATORY PROTEIN P-II HOMOLOG"/>
    <property type="match status" value="1"/>
</dbReference>
<dbReference type="Pfam" id="PF00543">
    <property type="entry name" value="P-II"/>
    <property type="match status" value="1"/>
</dbReference>
<gene>
    <name evidence="1" type="ORF">B6A14_00315</name>
</gene>
<dbReference type="AlphaFoldDB" id="A0A210RZS3"/>
<name>A0A210RZS3_9BURK</name>
<evidence type="ECO:0000313" key="2">
    <source>
        <dbReference type="Proteomes" id="UP000196880"/>
    </source>
</evidence>
<dbReference type="Gene3D" id="3.30.70.120">
    <property type="match status" value="1"/>
</dbReference>
<dbReference type="Proteomes" id="UP000196880">
    <property type="component" value="Unassembled WGS sequence"/>
</dbReference>
<organism evidence="1 2">
    <name type="scientific">Polynucleobacter hirudinilacicola</name>
    <dbReference type="NCBI Taxonomy" id="1743166"/>
    <lineage>
        <taxon>Bacteria</taxon>
        <taxon>Pseudomonadati</taxon>
        <taxon>Pseudomonadota</taxon>
        <taxon>Betaproteobacteria</taxon>
        <taxon>Burkholderiales</taxon>
        <taxon>Burkholderiaceae</taxon>
        <taxon>Polynucleobacter</taxon>
    </lineage>
</organism>